<dbReference type="KEGG" id="elut:CKA38_13630"/>
<protein>
    <recommendedName>
        <fullName evidence="4">Exopolysaccharide biosynthesis protein</fullName>
    </recommendedName>
</protein>
<dbReference type="Proteomes" id="UP000244896">
    <property type="component" value="Chromosome"/>
</dbReference>
<gene>
    <name evidence="2" type="ORF">CKA38_13630</name>
</gene>
<feature type="transmembrane region" description="Helical" evidence="1">
    <location>
        <begin position="144"/>
        <end position="162"/>
    </location>
</feature>
<evidence type="ECO:0008006" key="4">
    <source>
        <dbReference type="Google" id="ProtNLM"/>
    </source>
</evidence>
<evidence type="ECO:0000313" key="2">
    <source>
        <dbReference type="EMBL" id="AWI10159.1"/>
    </source>
</evidence>
<sequence>MSEASAEQPQAARHPPFPKDAKLSEQLAYLHNVFAGKPMLFRDMVGVLGAHAPLLLIILLALLFTVPNPIPVSAPFGFAIVVVAISLLRGREPRFSEKILNARFSPSVHDKLVRFSARISKGIERWLHPGRAAVILATPARERLHVFGLLLAGVYLLLPLPVPFSNTFPAWAIMFVASGLIGRDGVFVMLGHAVLVAGVFYLVFLGATMAVVMNQLWDWVTGLF</sequence>
<organism evidence="2 3">
    <name type="scientific">Ereboglobus luteus</name>
    <dbReference type="NCBI Taxonomy" id="1796921"/>
    <lineage>
        <taxon>Bacteria</taxon>
        <taxon>Pseudomonadati</taxon>
        <taxon>Verrucomicrobiota</taxon>
        <taxon>Opitutia</taxon>
        <taxon>Opitutales</taxon>
        <taxon>Opitutaceae</taxon>
        <taxon>Ereboglobus</taxon>
    </lineage>
</organism>
<dbReference type="PANTHER" id="PTHR41795">
    <property type="entry name" value="EXOPOLYSACCHARIDE SYNTHESIS PROTEIN"/>
    <property type="match status" value="1"/>
</dbReference>
<accession>A0A2U8E5D9</accession>
<dbReference type="OrthoDB" id="21339at2"/>
<evidence type="ECO:0000313" key="3">
    <source>
        <dbReference type="Proteomes" id="UP000244896"/>
    </source>
</evidence>
<dbReference type="PANTHER" id="PTHR41795:SF1">
    <property type="entry name" value="EXOPOLYSACCHARIDE SYNTHESIS PROTEIN"/>
    <property type="match status" value="1"/>
</dbReference>
<dbReference type="Pfam" id="PF06055">
    <property type="entry name" value="ExoD"/>
    <property type="match status" value="1"/>
</dbReference>
<keyword evidence="1" id="KW-1133">Transmembrane helix</keyword>
<proteinExistence type="predicted"/>
<feature type="transmembrane region" description="Helical" evidence="1">
    <location>
        <begin position="44"/>
        <end position="64"/>
    </location>
</feature>
<dbReference type="PIRSF" id="PIRSF033239">
    <property type="entry name" value="ExoD"/>
    <property type="match status" value="1"/>
</dbReference>
<dbReference type="EMBL" id="CP023004">
    <property type="protein sequence ID" value="AWI10159.1"/>
    <property type="molecule type" value="Genomic_DNA"/>
</dbReference>
<keyword evidence="1" id="KW-0812">Transmembrane</keyword>
<evidence type="ECO:0000256" key="1">
    <source>
        <dbReference type="SAM" id="Phobius"/>
    </source>
</evidence>
<keyword evidence="3" id="KW-1185">Reference proteome</keyword>
<reference evidence="2 3" key="1">
    <citation type="journal article" date="2018" name="Syst. Appl. Microbiol.">
        <title>Ereboglobus luteus gen. nov. sp. nov. from cockroach guts, and new insights into the oxygen relationship of the genera Opitutus and Didymococcus (Verrucomicrobia: Opitutaceae).</title>
        <authorList>
            <person name="Tegtmeier D."/>
            <person name="Belitz A."/>
            <person name="Radek R."/>
            <person name="Heimerl T."/>
            <person name="Brune A."/>
        </authorList>
    </citation>
    <scope>NUCLEOTIDE SEQUENCE [LARGE SCALE GENOMIC DNA]</scope>
    <source>
        <strain evidence="2 3">Ho45</strain>
    </source>
</reference>
<feature type="transmembrane region" description="Helical" evidence="1">
    <location>
        <begin position="70"/>
        <end position="88"/>
    </location>
</feature>
<name>A0A2U8E5D9_9BACT</name>
<dbReference type="AlphaFoldDB" id="A0A2U8E5D9"/>
<keyword evidence="1" id="KW-0472">Membrane</keyword>
<dbReference type="InterPro" id="IPR010331">
    <property type="entry name" value="ExoD"/>
</dbReference>
<feature type="transmembrane region" description="Helical" evidence="1">
    <location>
        <begin position="193"/>
        <end position="217"/>
    </location>
</feature>
<dbReference type="RefSeq" id="WP_108826033.1">
    <property type="nucleotide sequence ID" value="NZ_CP023004.1"/>
</dbReference>